<name>A0A6I6LSD3_STUST</name>
<dbReference type="Pfam" id="PF08447">
    <property type="entry name" value="PAS_3"/>
    <property type="match status" value="1"/>
</dbReference>
<dbReference type="Pfam" id="PF00989">
    <property type="entry name" value="PAS"/>
    <property type="match status" value="1"/>
</dbReference>
<evidence type="ECO:0000259" key="11">
    <source>
        <dbReference type="PROSITE" id="PS50110"/>
    </source>
</evidence>
<evidence type="ECO:0000313" key="13">
    <source>
        <dbReference type="EMBL" id="QGZ32110.1"/>
    </source>
</evidence>
<feature type="domain" description="PAS" evidence="12">
    <location>
        <begin position="1"/>
        <end position="58"/>
    </location>
</feature>
<feature type="domain" description="Histidine kinase" evidence="10">
    <location>
        <begin position="389"/>
        <end position="613"/>
    </location>
</feature>
<organism evidence="13 14">
    <name type="scientific">Stutzerimonas stutzeri</name>
    <name type="common">Pseudomonas stutzeri</name>
    <dbReference type="NCBI Taxonomy" id="316"/>
    <lineage>
        <taxon>Bacteria</taxon>
        <taxon>Pseudomonadati</taxon>
        <taxon>Pseudomonadota</taxon>
        <taxon>Gammaproteobacteria</taxon>
        <taxon>Pseudomonadales</taxon>
        <taxon>Pseudomonadaceae</taxon>
        <taxon>Stutzerimonas</taxon>
    </lineage>
</organism>
<dbReference type="Proteomes" id="UP000438983">
    <property type="component" value="Chromosome"/>
</dbReference>
<feature type="modified residue" description="4-aspartylphosphate" evidence="9">
    <location>
        <position position="688"/>
    </location>
</feature>
<dbReference type="Pfam" id="PF00072">
    <property type="entry name" value="Response_reg"/>
    <property type="match status" value="1"/>
</dbReference>
<dbReference type="SMART" id="SM00387">
    <property type="entry name" value="HATPase_c"/>
    <property type="match status" value="1"/>
</dbReference>
<evidence type="ECO:0000256" key="2">
    <source>
        <dbReference type="ARBA" id="ARBA00012438"/>
    </source>
</evidence>
<dbReference type="SUPFAM" id="SSF47384">
    <property type="entry name" value="Homodimeric domain of signal transducing histidine kinase"/>
    <property type="match status" value="1"/>
</dbReference>
<evidence type="ECO:0000259" key="12">
    <source>
        <dbReference type="PROSITE" id="PS50112"/>
    </source>
</evidence>
<evidence type="ECO:0000256" key="4">
    <source>
        <dbReference type="ARBA" id="ARBA00022679"/>
    </source>
</evidence>
<keyword evidence="8" id="KW-0902">Two-component regulatory system</keyword>
<dbReference type="SMART" id="SM00388">
    <property type="entry name" value="HisKA"/>
    <property type="match status" value="1"/>
</dbReference>
<dbReference type="InterPro" id="IPR003594">
    <property type="entry name" value="HATPase_dom"/>
</dbReference>
<dbReference type="GO" id="GO:0006355">
    <property type="term" value="P:regulation of DNA-templated transcription"/>
    <property type="evidence" value="ECO:0007669"/>
    <property type="project" value="InterPro"/>
</dbReference>
<dbReference type="InterPro" id="IPR036890">
    <property type="entry name" value="HATPase_C_sf"/>
</dbReference>
<evidence type="ECO:0000256" key="5">
    <source>
        <dbReference type="ARBA" id="ARBA00022741"/>
    </source>
</evidence>
<dbReference type="NCBIfam" id="TIGR00229">
    <property type="entry name" value="sensory_box"/>
    <property type="match status" value="3"/>
</dbReference>
<dbReference type="PRINTS" id="PR00344">
    <property type="entry name" value="BCTRLSENSOR"/>
</dbReference>
<dbReference type="SUPFAM" id="SSF55785">
    <property type="entry name" value="PYP-like sensor domain (PAS domain)"/>
    <property type="match status" value="3"/>
</dbReference>
<dbReference type="InterPro" id="IPR013655">
    <property type="entry name" value="PAS_fold_3"/>
</dbReference>
<dbReference type="RefSeq" id="WP_158189545.1">
    <property type="nucleotide sequence ID" value="NZ_CP046902.1"/>
</dbReference>
<evidence type="ECO:0000256" key="8">
    <source>
        <dbReference type="ARBA" id="ARBA00023012"/>
    </source>
</evidence>
<evidence type="ECO:0000256" key="7">
    <source>
        <dbReference type="ARBA" id="ARBA00022840"/>
    </source>
</evidence>
<keyword evidence="4" id="KW-0808">Transferase</keyword>
<evidence type="ECO:0000259" key="10">
    <source>
        <dbReference type="PROSITE" id="PS50109"/>
    </source>
</evidence>
<dbReference type="SMART" id="SM00448">
    <property type="entry name" value="REC"/>
    <property type="match status" value="1"/>
</dbReference>
<dbReference type="AlphaFoldDB" id="A0A6I6LSD3"/>
<keyword evidence="3 9" id="KW-0597">Phosphoprotein</keyword>
<evidence type="ECO:0000256" key="3">
    <source>
        <dbReference type="ARBA" id="ARBA00022553"/>
    </source>
</evidence>
<reference evidence="13 14" key="1">
    <citation type="submission" date="2019-12" db="EMBL/GenBank/DDBJ databases">
        <title>Complete genome sequence of Pseudomonas stutzeri.</title>
        <authorList>
            <person name="Lim S.R."/>
            <person name="Kim J.H."/>
        </authorList>
    </citation>
    <scope>NUCLEOTIDE SEQUENCE [LARGE SCALE GENOMIC DNA]</scope>
    <source>
        <strain evidence="13 14">PM101005</strain>
    </source>
</reference>
<evidence type="ECO:0000256" key="9">
    <source>
        <dbReference type="PROSITE-ProRule" id="PRU00169"/>
    </source>
</evidence>
<evidence type="ECO:0000256" key="1">
    <source>
        <dbReference type="ARBA" id="ARBA00000085"/>
    </source>
</evidence>
<keyword evidence="7" id="KW-0067">ATP-binding</keyword>
<dbReference type="SMART" id="SM00091">
    <property type="entry name" value="PAS"/>
    <property type="match status" value="3"/>
</dbReference>
<protein>
    <recommendedName>
        <fullName evidence="2">histidine kinase</fullName>
        <ecNumber evidence="2">2.7.13.3</ecNumber>
    </recommendedName>
</protein>
<keyword evidence="5" id="KW-0547">Nucleotide-binding</keyword>
<dbReference type="InterPro" id="IPR003661">
    <property type="entry name" value="HisK_dim/P_dom"/>
</dbReference>
<evidence type="ECO:0000313" key="14">
    <source>
        <dbReference type="Proteomes" id="UP000438983"/>
    </source>
</evidence>
<dbReference type="PANTHER" id="PTHR43065">
    <property type="entry name" value="SENSOR HISTIDINE KINASE"/>
    <property type="match status" value="1"/>
</dbReference>
<dbReference type="EC" id="2.7.13.3" evidence="2"/>
<sequence>MFATDPQGIITAWSVGAERMFGWSAEQMCGQPFDQRLGTAERNAEVLRAQMQRALRDGKAHHEGWYLRADGSRLRGAGTLTPVFCEGELSGFLKILNDCTAQDAVAQRLADSDQRYRTLFDAIDAGFCVIEMKFDEHGRPVDYRFLETNPAFERQTGLADAVGRWMTDLAPTHEQHWFDIYGEVALSRRPVRFENNAEALQRWFEVQAMPVGDPAEHRVAILFNDVSGRRSAERALQALTDSLREEVATRTKDRNQLWELSSDVMLRCRFDGIIIAVNPAWQQLLGWSEAQLLGADTKDLIHPDDIPGTLEAMHRSSQGESILHFENRYRCSDGSYRWISWSSRPADAVINAVGRDVTALKQQALALEQAEAQLRQSQKMEAVGQLTGGLAHDFNNLLTGIGGSLELLAKRIEQGRFDALEHYVTVAQTATRRAAALTHRLLAFSRRQTLDPMATDVGELVSDLRELLSRTVGPSIGLQTQLGSDRWLTLVDRNQLENALLNLAINARDAMPDGGTLTIEVRNEALDGRSALALDVPSGPYIRIDVTDSGVGMSEDVVAQAFDPFFTTKPLGMGTGLGLSMVYGFTRQSGGQVKILSEPDRGTRISLYLPHVALDDCAPRTGSERDIPAPASGGAGETVLVVDDEPAVRMLVSEILQELGYQVLQAADGKAGLGILQSRPQIALLITDVGLPGGMNGRQLADAARQRDPRLKVLFITGYAENAVMGSGQLEPGMRIVTKPFSIDVLAARIAELRGER</sequence>
<dbReference type="PROSITE" id="PS50109">
    <property type="entry name" value="HIS_KIN"/>
    <property type="match status" value="1"/>
</dbReference>
<dbReference type="Pfam" id="PF00512">
    <property type="entry name" value="HisKA"/>
    <property type="match status" value="1"/>
</dbReference>
<dbReference type="CDD" id="cd00082">
    <property type="entry name" value="HisKA"/>
    <property type="match status" value="1"/>
</dbReference>
<evidence type="ECO:0000256" key="6">
    <source>
        <dbReference type="ARBA" id="ARBA00022777"/>
    </source>
</evidence>
<dbReference type="EMBL" id="CP046902">
    <property type="protein sequence ID" value="QGZ32110.1"/>
    <property type="molecule type" value="Genomic_DNA"/>
</dbReference>
<feature type="domain" description="Response regulatory" evidence="11">
    <location>
        <begin position="638"/>
        <end position="754"/>
    </location>
</feature>
<dbReference type="GO" id="GO:0000155">
    <property type="term" value="F:phosphorelay sensor kinase activity"/>
    <property type="evidence" value="ECO:0007669"/>
    <property type="project" value="InterPro"/>
</dbReference>
<dbReference type="CDD" id="cd18161">
    <property type="entry name" value="REC_hyHK_blue-like"/>
    <property type="match status" value="1"/>
</dbReference>
<dbReference type="GO" id="GO:0005524">
    <property type="term" value="F:ATP binding"/>
    <property type="evidence" value="ECO:0007669"/>
    <property type="project" value="UniProtKB-KW"/>
</dbReference>
<dbReference type="InterPro" id="IPR011006">
    <property type="entry name" value="CheY-like_superfamily"/>
</dbReference>
<dbReference type="Gene3D" id="3.30.450.20">
    <property type="entry name" value="PAS domain"/>
    <property type="match status" value="3"/>
</dbReference>
<gene>
    <name evidence="13" type="ORF">GQA94_19425</name>
</gene>
<dbReference type="Gene3D" id="1.10.287.130">
    <property type="match status" value="1"/>
</dbReference>
<dbReference type="InterPro" id="IPR004358">
    <property type="entry name" value="Sig_transdc_His_kin-like_C"/>
</dbReference>
<dbReference type="PANTHER" id="PTHR43065:SF42">
    <property type="entry name" value="TWO-COMPONENT SENSOR PPRA"/>
    <property type="match status" value="1"/>
</dbReference>
<dbReference type="InterPro" id="IPR035965">
    <property type="entry name" value="PAS-like_dom_sf"/>
</dbReference>
<accession>A0A6I6LSD3</accession>
<dbReference type="SUPFAM" id="SSF52172">
    <property type="entry name" value="CheY-like"/>
    <property type="match status" value="1"/>
</dbReference>
<feature type="domain" description="PAS" evidence="12">
    <location>
        <begin position="271"/>
        <end position="320"/>
    </location>
</feature>
<dbReference type="Gene3D" id="3.40.50.2300">
    <property type="match status" value="1"/>
</dbReference>
<dbReference type="OrthoDB" id="9770473at2"/>
<dbReference type="Gene3D" id="3.30.565.10">
    <property type="entry name" value="Histidine kinase-like ATPase, C-terminal domain"/>
    <property type="match status" value="1"/>
</dbReference>
<dbReference type="Pfam" id="PF02518">
    <property type="entry name" value="HATPase_c"/>
    <property type="match status" value="1"/>
</dbReference>
<dbReference type="InterPro" id="IPR013767">
    <property type="entry name" value="PAS_fold"/>
</dbReference>
<dbReference type="InterPro" id="IPR036097">
    <property type="entry name" value="HisK_dim/P_sf"/>
</dbReference>
<dbReference type="InterPro" id="IPR000014">
    <property type="entry name" value="PAS"/>
</dbReference>
<keyword evidence="6" id="KW-0418">Kinase</keyword>
<comment type="catalytic activity">
    <reaction evidence="1">
        <text>ATP + protein L-histidine = ADP + protein N-phospho-L-histidine.</text>
        <dbReference type="EC" id="2.7.13.3"/>
    </reaction>
</comment>
<dbReference type="SUPFAM" id="SSF55874">
    <property type="entry name" value="ATPase domain of HSP90 chaperone/DNA topoisomerase II/histidine kinase"/>
    <property type="match status" value="1"/>
</dbReference>
<dbReference type="InterPro" id="IPR005467">
    <property type="entry name" value="His_kinase_dom"/>
</dbReference>
<proteinExistence type="predicted"/>
<dbReference type="PROSITE" id="PS50112">
    <property type="entry name" value="PAS"/>
    <property type="match status" value="2"/>
</dbReference>
<dbReference type="CDD" id="cd00130">
    <property type="entry name" value="PAS"/>
    <property type="match status" value="2"/>
</dbReference>
<dbReference type="Pfam" id="PF13188">
    <property type="entry name" value="PAS_8"/>
    <property type="match status" value="1"/>
</dbReference>
<dbReference type="PROSITE" id="PS50110">
    <property type="entry name" value="RESPONSE_REGULATORY"/>
    <property type="match status" value="1"/>
</dbReference>
<dbReference type="InterPro" id="IPR001789">
    <property type="entry name" value="Sig_transdc_resp-reg_receiver"/>
</dbReference>